<name>A0AC11B6R6_SHEEP</name>
<accession>A0AC11B6R6</accession>
<organism evidence="1">
    <name type="scientific">Ovis aries</name>
    <name type="common">Sheep</name>
    <dbReference type="NCBI Taxonomy" id="9940"/>
    <lineage>
        <taxon>Eukaryota</taxon>
        <taxon>Metazoa</taxon>
        <taxon>Chordata</taxon>
        <taxon>Craniata</taxon>
        <taxon>Vertebrata</taxon>
        <taxon>Euteleostomi</taxon>
        <taxon>Mammalia</taxon>
        <taxon>Eutheria</taxon>
        <taxon>Laurasiatheria</taxon>
        <taxon>Artiodactyla</taxon>
        <taxon>Ruminantia</taxon>
        <taxon>Pecora</taxon>
        <taxon>Bovidae</taxon>
        <taxon>Caprinae</taxon>
        <taxon>Ovis</taxon>
    </lineage>
</organism>
<proteinExistence type="predicted"/>
<dbReference type="Ensembl" id="ENSOART00020008451.2">
    <property type="protein sequence ID" value="ENSOARP00020006985.1"/>
    <property type="gene ID" value="ENSOARG00020005486.2"/>
</dbReference>
<reference evidence="1" key="2">
    <citation type="submission" date="2025-08" db="UniProtKB">
        <authorList>
            <consortium name="Ensembl"/>
        </authorList>
    </citation>
    <scope>IDENTIFICATION</scope>
</reference>
<gene>
    <name evidence="1" type="primary">SLC5A8</name>
</gene>
<sequence length="564" mass="60966">MGAPRDIGAFVVWDYVVFAGMLLISAVIGIYYAFAGGGQQTSKDFLMGGRRMTAVPVALSLTASFMSAVTVLGTPSEVYRFGAIFSIFAITYFLVVVLSAEVFLPVFYKLGITSTYEYLELRFNKCVRLCGTVLFIVQTILYTGIVIYAPALALNQVTGFDLWGVVVATGVVCTFYCTMGGLKAVIWTDVFQVGIMVAGFTSVIIKAALIQGGISTIINDASNGGRLNFWKSLYINLVGLWVILVCSVLCGLALYSRYHDCDPWTAKKVSAPDQLMPYLVLDILQDYPGLPGLFVACAYSGTLSTVSSSINALAAVTMEDLVKPRFPSLSEKSLSWISQGMSVLFGALCIGMAALASLMGALLQAALSIFGMLGGPLMGLFALGILVPFANSIGALGGLLAGFAVSLWVGIGAQLYPPLPERMMPLRLETYGCNSTYNGTNWMTTTEMPFSTSASQVHNIERTPLMDNWYSLSYLYFSTVGTLVTLFVGMLISVSTGGRKQNIDCRFLLTKEDFLSNFDIFKKKKQVLGYKSHPVEDGGTDNPAFNHFELNGTDQSSKINGTRL</sequence>
<evidence type="ECO:0000313" key="1">
    <source>
        <dbReference type="Ensembl" id="ENSOARP00020006985.1"/>
    </source>
</evidence>
<protein>
    <submittedName>
        <fullName evidence="1">Solute carrier family 5 member 8</fullName>
    </submittedName>
</protein>
<reference evidence="1" key="3">
    <citation type="submission" date="2025-09" db="UniProtKB">
        <authorList>
            <consortium name="Ensembl"/>
        </authorList>
    </citation>
    <scope>IDENTIFICATION</scope>
</reference>
<reference evidence="1" key="1">
    <citation type="submission" date="2020-11" db="EMBL/GenBank/DDBJ databases">
        <authorList>
            <person name="Davenport K.M."/>
            <person name="Bickhart D.M."/>
            <person name="Smith T.P.L."/>
            <person name="Murdoch B.M."/>
            <person name="Rosen B.D."/>
        </authorList>
    </citation>
    <scope>NUCLEOTIDE SEQUENCE [LARGE SCALE GENOMIC DNA]</scope>
    <source>
        <strain evidence="1">OAR_USU_Benz2616</strain>
    </source>
</reference>